<dbReference type="PANTHER" id="PTHR13528">
    <property type="entry name" value="39S RIBOSOMAL PROTEIN L28, MITOCHONDRIAL"/>
    <property type="match status" value="1"/>
</dbReference>
<evidence type="ECO:0000256" key="6">
    <source>
        <dbReference type="SAM" id="MobiDB-lite"/>
    </source>
</evidence>
<keyword evidence="3" id="KW-0687">Ribonucleoprotein</keyword>
<protein>
    <recommendedName>
        <fullName evidence="4">Large ribosomal subunit protein bL28c</fullName>
    </recommendedName>
    <alternativeName>
        <fullName evidence="5">Large ribosomal subunit protein bL28m</fullName>
    </alternativeName>
</protein>
<dbReference type="SUPFAM" id="SSF143800">
    <property type="entry name" value="L28p-like"/>
    <property type="match status" value="1"/>
</dbReference>
<gene>
    <name evidence="7" type="ORF">BCV70DRAFT_199918</name>
</gene>
<dbReference type="GO" id="GO:0006412">
    <property type="term" value="P:translation"/>
    <property type="evidence" value="ECO:0007669"/>
    <property type="project" value="InterPro"/>
</dbReference>
<sequence length="160" mass="17723">MFASLVRFGSRTTYRGSKGSGAGSSARTAAYSSPNSRPTFALAAQSGQTFKRSQRGLYDGKTLQSGNNVPKSRHKTPRTWTPNIQNKKLWSDTLDCFIRARVSTSALRTMDKLGGLDHYLANTKDHKLGSWGRDLRDRLALKLRQNRLEAEAQQAPPAQP</sequence>
<dbReference type="InterPro" id="IPR026569">
    <property type="entry name" value="Ribosomal_bL28"/>
</dbReference>
<dbReference type="Pfam" id="PF00830">
    <property type="entry name" value="Ribosomal_L28"/>
    <property type="match status" value="1"/>
</dbReference>
<dbReference type="NCBIfam" id="TIGR00009">
    <property type="entry name" value="L28"/>
    <property type="match status" value="1"/>
</dbReference>
<dbReference type="EMBL" id="KZ819192">
    <property type="protein sequence ID" value="PWZ00649.1"/>
    <property type="molecule type" value="Genomic_DNA"/>
</dbReference>
<dbReference type="OrthoDB" id="361870at2759"/>
<comment type="similarity">
    <text evidence="1">Belongs to the bacterial ribosomal protein bL28 family.</text>
</comment>
<proteinExistence type="inferred from homology"/>
<dbReference type="Proteomes" id="UP000246740">
    <property type="component" value="Unassembled WGS sequence"/>
</dbReference>
<dbReference type="InterPro" id="IPR034704">
    <property type="entry name" value="Ribosomal_bL28/bL31-like_sf"/>
</dbReference>
<evidence type="ECO:0000256" key="4">
    <source>
        <dbReference type="ARBA" id="ARBA00035265"/>
    </source>
</evidence>
<dbReference type="GO" id="GO:0005762">
    <property type="term" value="C:mitochondrial large ribosomal subunit"/>
    <property type="evidence" value="ECO:0007669"/>
    <property type="project" value="TreeGrafter"/>
</dbReference>
<dbReference type="InterPro" id="IPR001383">
    <property type="entry name" value="Ribosomal_bL28_bact-type"/>
</dbReference>
<dbReference type="HAMAP" id="MF_00373">
    <property type="entry name" value="Ribosomal_bL28"/>
    <property type="match status" value="1"/>
</dbReference>
<evidence type="ECO:0000313" key="7">
    <source>
        <dbReference type="EMBL" id="PWZ00649.1"/>
    </source>
</evidence>
<evidence type="ECO:0000256" key="5">
    <source>
        <dbReference type="ARBA" id="ARBA00035269"/>
    </source>
</evidence>
<accession>A0A317XTH6</accession>
<feature type="compositionally biased region" description="Low complexity" evidence="6">
    <location>
        <begin position="23"/>
        <end position="33"/>
    </location>
</feature>
<keyword evidence="2" id="KW-0689">Ribosomal protein</keyword>
<keyword evidence="8" id="KW-1185">Reference proteome</keyword>
<dbReference type="Gene3D" id="2.30.170.40">
    <property type="entry name" value="Ribosomal protein L28/L24"/>
    <property type="match status" value="1"/>
</dbReference>
<dbReference type="InterPro" id="IPR037147">
    <property type="entry name" value="Ribosomal_bL28_sf"/>
</dbReference>
<name>A0A317XTH6_9BASI</name>
<feature type="region of interest" description="Disordered" evidence="6">
    <location>
        <begin position="13"/>
        <end position="38"/>
    </location>
</feature>
<feature type="region of interest" description="Disordered" evidence="6">
    <location>
        <begin position="54"/>
        <end position="79"/>
    </location>
</feature>
<dbReference type="AlphaFoldDB" id="A0A317XTH6"/>
<dbReference type="GO" id="GO:0003735">
    <property type="term" value="F:structural constituent of ribosome"/>
    <property type="evidence" value="ECO:0007669"/>
    <property type="project" value="InterPro"/>
</dbReference>
<reference evidence="7 8" key="1">
    <citation type="journal article" date="2018" name="Mol. Biol. Evol.">
        <title>Broad Genomic Sampling Reveals a Smut Pathogenic Ancestry of the Fungal Clade Ustilaginomycotina.</title>
        <authorList>
            <person name="Kijpornyongpan T."/>
            <person name="Mondo S.J."/>
            <person name="Barry K."/>
            <person name="Sandor L."/>
            <person name="Lee J."/>
            <person name="Lipzen A."/>
            <person name="Pangilinan J."/>
            <person name="LaButti K."/>
            <person name="Hainaut M."/>
            <person name="Henrissat B."/>
            <person name="Grigoriev I.V."/>
            <person name="Spatafora J.W."/>
            <person name="Aime M.C."/>
        </authorList>
    </citation>
    <scope>NUCLEOTIDE SEQUENCE [LARGE SCALE GENOMIC DNA]</scope>
    <source>
        <strain evidence="7 8">MCA 3645</strain>
    </source>
</reference>
<dbReference type="InParanoid" id="A0A317XTH6"/>
<evidence type="ECO:0000256" key="2">
    <source>
        <dbReference type="ARBA" id="ARBA00022980"/>
    </source>
</evidence>
<evidence type="ECO:0000313" key="8">
    <source>
        <dbReference type="Proteomes" id="UP000246740"/>
    </source>
</evidence>
<evidence type="ECO:0000256" key="3">
    <source>
        <dbReference type="ARBA" id="ARBA00023274"/>
    </source>
</evidence>
<dbReference type="FunCoup" id="A0A317XTH6">
    <property type="interactions" value="125"/>
</dbReference>
<dbReference type="STRING" id="1882483.A0A317XTH6"/>
<dbReference type="PANTHER" id="PTHR13528:SF2">
    <property type="entry name" value="LARGE RIBOSOMAL SUBUNIT PROTEIN BL28M"/>
    <property type="match status" value="1"/>
</dbReference>
<dbReference type="FunFam" id="2.30.170.40:FF:000003">
    <property type="entry name" value="54S ribosomal protein L24"/>
    <property type="match status" value="1"/>
</dbReference>
<organism evidence="7 8">
    <name type="scientific">Testicularia cyperi</name>
    <dbReference type="NCBI Taxonomy" id="1882483"/>
    <lineage>
        <taxon>Eukaryota</taxon>
        <taxon>Fungi</taxon>
        <taxon>Dikarya</taxon>
        <taxon>Basidiomycota</taxon>
        <taxon>Ustilaginomycotina</taxon>
        <taxon>Ustilaginomycetes</taxon>
        <taxon>Ustilaginales</taxon>
        <taxon>Anthracoideaceae</taxon>
        <taxon>Testicularia</taxon>
    </lineage>
</organism>
<evidence type="ECO:0000256" key="1">
    <source>
        <dbReference type="ARBA" id="ARBA00008760"/>
    </source>
</evidence>